<dbReference type="InParanoid" id="A0A5N4ANB5"/>
<dbReference type="PANTHER" id="PTHR11161">
    <property type="entry name" value="O-ACYLTRANSFERASE"/>
    <property type="match status" value="1"/>
</dbReference>
<feature type="chain" id="PRO_5024425063" description="Nose resistant-to-fluoxetine protein N-terminal domain-containing protein" evidence="2">
    <location>
        <begin position="20"/>
        <end position="686"/>
    </location>
</feature>
<dbReference type="InterPro" id="IPR002656">
    <property type="entry name" value="Acyl_transf_3_dom"/>
</dbReference>
<dbReference type="InterPro" id="IPR052728">
    <property type="entry name" value="O2_lipid_transport_reg"/>
</dbReference>
<keyword evidence="2" id="KW-0732">Signal</keyword>
<feature type="transmembrane region" description="Helical" evidence="1">
    <location>
        <begin position="264"/>
        <end position="281"/>
    </location>
</feature>
<feature type="transmembrane region" description="Helical" evidence="1">
    <location>
        <begin position="440"/>
        <end position="459"/>
    </location>
</feature>
<dbReference type="Proteomes" id="UP000327044">
    <property type="component" value="Unassembled WGS sequence"/>
</dbReference>
<feature type="domain" description="Nose resistant-to-fluoxetine protein N-terminal" evidence="3">
    <location>
        <begin position="56"/>
        <end position="188"/>
    </location>
</feature>
<evidence type="ECO:0000259" key="3">
    <source>
        <dbReference type="SMART" id="SM00703"/>
    </source>
</evidence>
<accession>A0A5N4ANB5</accession>
<dbReference type="Pfam" id="PF01757">
    <property type="entry name" value="Acyl_transf_3"/>
    <property type="match status" value="1"/>
</dbReference>
<feature type="transmembrane region" description="Helical" evidence="1">
    <location>
        <begin position="336"/>
        <end position="357"/>
    </location>
</feature>
<gene>
    <name evidence="4" type="ORF">PPYR_06699</name>
</gene>
<name>A0A5N4ANB5_PHOPY</name>
<dbReference type="Pfam" id="PF20146">
    <property type="entry name" value="NRF"/>
    <property type="match status" value="1"/>
</dbReference>
<dbReference type="PANTHER" id="PTHR11161:SF0">
    <property type="entry name" value="O-ACYLTRANSFERASE LIKE PROTEIN"/>
    <property type="match status" value="1"/>
</dbReference>
<feature type="transmembrane region" description="Helical" evidence="1">
    <location>
        <begin position="201"/>
        <end position="220"/>
    </location>
</feature>
<feature type="transmembrane region" description="Helical" evidence="1">
    <location>
        <begin position="402"/>
        <end position="428"/>
    </location>
</feature>
<feature type="transmembrane region" description="Helical" evidence="1">
    <location>
        <begin position="524"/>
        <end position="545"/>
    </location>
</feature>
<keyword evidence="1" id="KW-0812">Transmembrane</keyword>
<protein>
    <recommendedName>
        <fullName evidence="3">Nose resistant-to-fluoxetine protein N-terminal domain-containing protein</fullName>
    </recommendedName>
</protein>
<keyword evidence="1" id="KW-0472">Membrane</keyword>
<feature type="transmembrane region" description="Helical" evidence="1">
    <location>
        <begin position="301"/>
        <end position="324"/>
    </location>
</feature>
<feature type="transmembrane region" description="Helical" evidence="1">
    <location>
        <begin position="599"/>
        <end position="617"/>
    </location>
</feature>
<reference evidence="4 5" key="1">
    <citation type="journal article" date="2018" name="Elife">
        <title>Firefly genomes illuminate parallel origins of bioluminescence in beetles.</title>
        <authorList>
            <person name="Fallon T.R."/>
            <person name="Lower S.E."/>
            <person name="Chang C.H."/>
            <person name="Bessho-Uehara M."/>
            <person name="Martin G.J."/>
            <person name="Bewick A.J."/>
            <person name="Behringer M."/>
            <person name="Debat H.J."/>
            <person name="Wong I."/>
            <person name="Day J.C."/>
            <person name="Suvorov A."/>
            <person name="Silva C.J."/>
            <person name="Stanger-Hall K.F."/>
            <person name="Hall D.W."/>
            <person name="Schmitz R.J."/>
            <person name="Nelson D.R."/>
            <person name="Lewis S.M."/>
            <person name="Shigenobu S."/>
            <person name="Bybee S.M."/>
            <person name="Larracuente A.M."/>
            <person name="Oba Y."/>
            <person name="Weng J.K."/>
        </authorList>
    </citation>
    <scope>NUCLEOTIDE SEQUENCE [LARGE SCALE GENOMIC DNA]</scope>
    <source>
        <strain evidence="4">1611_PpyrPB1</strain>
        <tissue evidence="4">Whole body</tissue>
    </source>
</reference>
<evidence type="ECO:0000256" key="2">
    <source>
        <dbReference type="SAM" id="SignalP"/>
    </source>
</evidence>
<dbReference type="AlphaFoldDB" id="A0A5N4ANB5"/>
<dbReference type="EMBL" id="VVIM01000005">
    <property type="protein sequence ID" value="KAB0798819.1"/>
    <property type="molecule type" value="Genomic_DNA"/>
</dbReference>
<dbReference type="InterPro" id="IPR006621">
    <property type="entry name" value="Nose-resist-to-fluoxetine_N"/>
</dbReference>
<dbReference type="GO" id="GO:0016747">
    <property type="term" value="F:acyltransferase activity, transferring groups other than amino-acyl groups"/>
    <property type="evidence" value="ECO:0007669"/>
    <property type="project" value="InterPro"/>
</dbReference>
<keyword evidence="5" id="KW-1185">Reference proteome</keyword>
<evidence type="ECO:0000313" key="5">
    <source>
        <dbReference type="Proteomes" id="UP000327044"/>
    </source>
</evidence>
<feature type="transmembrane region" description="Helical" evidence="1">
    <location>
        <begin position="565"/>
        <end position="587"/>
    </location>
</feature>
<sequence length="686" mass="77268">MRAAVALPSLFFHFLCIQASKSNQYYPEELQIFSNPKTLGKHILAQLDKRESRFLSTTCFDQLLEYGRGLLGFQFWAIQLFDSSEKLPSGLLKGHGGALGSFDQCLEVSGNTSVGTINGKYCIGSIELADLEQANLMLSGSFKPRFLNIPKKKVILPWGVCLPAGCGVDDFRVVTLFIFKYSEDMCQTAESQASTLDNGDYVAIAILSAFLLLLIVSTVFEKIKHPDTRLKEACSSFSIALNYKKLMSQEVEENEISCLNGIRAITMIFMIPAMRFLMYPLSPNDNWLDLLKFITDTNNAVFLEAFICVDTFLVVSGTLVSYNFLSRRHQGAKFNLAFYILNRIARLTPVLAFVVLIQTTLMRHYGSGPFWPLVKSLFVVDSCRDYWWTTLLNIQNYYNPGFTSVCVVSSWFTAVNVQLSLLSFLLLWPLAKVPKYTIGFVSALLVGSMCSAFLTSWVYDVKSIFLLNIFPPHLDKYLKHIFYSMHNRASTFIIGFLLGYVLYESKRPKHAKTVLKIFKPLVIASLWVLALGLIALCLFVSQAFIKLDYYWVHHTLQNTFTRPLWAIAVAWIIFACVHGYAGPVNSILSYSGFRILSRILYSTLLINFTVAIILSGQTRKGFHFSASDAISRLWGDLIWTFILGLLLTLLVEYPWRTLVRVIGKWCGVSGGGCEDSGTRHEGGKVE</sequence>
<feature type="signal peptide" evidence="2">
    <location>
        <begin position="1"/>
        <end position="19"/>
    </location>
</feature>
<evidence type="ECO:0000313" key="4">
    <source>
        <dbReference type="EMBL" id="KAB0798819.1"/>
    </source>
</evidence>
<evidence type="ECO:0000256" key="1">
    <source>
        <dbReference type="SAM" id="Phobius"/>
    </source>
</evidence>
<feature type="transmembrane region" description="Helical" evidence="1">
    <location>
        <begin position="637"/>
        <end position="655"/>
    </location>
</feature>
<proteinExistence type="predicted"/>
<organism evidence="4 5">
    <name type="scientific">Photinus pyralis</name>
    <name type="common">Common eastern firefly</name>
    <name type="synonym">Lampyris pyralis</name>
    <dbReference type="NCBI Taxonomy" id="7054"/>
    <lineage>
        <taxon>Eukaryota</taxon>
        <taxon>Metazoa</taxon>
        <taxon>Ecdysozoa</taxon>
        <taxon>Arthropoda</taxon>
        <taxon>Hexapoda</taxon>
        <taxon>Insecta</taxon>
        <taxon>Pterygota</taxon>
        <taxon>Neoptera</taxon>
        <taxon>Endopterygota</taxon>
        <taxon>Coleoptera</taxon>
        <taxon>Polyphaga</taxon>
        <taxon>Elateriformia</taxon>
        <taxon>Elateroidea</taxon>
        <taxon>Lampyridae</taxon>
        <taxon>Lampyrinae</taxon>
        <taxon>Photinus</taxon>
    </lineage>
</organism>
<comment type="caution">
    <text evidence="4">The sequence shown here is derived from an EMBL/GenBank/DDBJ whole genome shotgun (WGS) entry which is preliminary data.</text>
</comment>
<dbReference type="OrthoDB" id="118951at2759"/>
<dbReference type="SMART" id="SM00703">
    <property type="entry name" value="NRF"/>
    <property type="match status" value="1"/>
</dbReference>
<keyword evidence="1" id="KW-1133">Transmembrane helix</keyword>
<feature type="transmembrane region" description="Helical" evidence="1">
    <location>
        <begin position="481"/>
        <end position="503"/>
    </location>
</feature>